<dbReference type="eggNOG" id="ENOG502SX8P">
    <property type="taxonomic scope" value="Eukaryota"/>
</dbReference>
<evidence type="ECO:0000256" key="1">
    <source>
        <dbReference type="ARBA" id="ARBA00022443"/>
    </source>
</evidence>
<organism evidence="5">
    <name type="scientific">Aureococcus anophagefferens</name>
    <name type="common">Harmful bloom alga</name>
    <dbReference type="NCBI Taxonomy" id="44056"/>
    <lineage>
        <taxon>Eukaryota</taxon>
        <taxon>Sar</taxon>
        <taxon>Stramenopiles</taxon>
        <taxon>Ochrophyta</taxon>
        <taxon>Pelagophyceae</taxon>
        <taxon>Pelagomonadales</taxon>
        <taxon>Pelagomonadaceae</taxon>
        <taxon>Aureococcus</taxon>
    </lineage>
</organism>
<keyword evidence="5" id="KW-1185">Reference proteome</keyword>
<dbReference type="CDD" id="cd00174">
    <property type="entry name" value="SH3"/>
    <property type="match status" value="1"/>
</dbReference>
<dbReference type="SMART" id="SM00326">
    <property type="entry name" value="SH3"/>
    <property type="match status" value="2"/>
</dbReference>
<dbReference type="InParanoid" id="F0YME7"/>
<dbReference type="Gene3D" id="2.30.30.40">
    <property type="entry name" value="SH3 Domains"/>
    <property type="match status" value="2"/>
</dbReference>
<proteinExistence type="predicted"/>
<dbReference type="OrthoDB" id="9204160at2759"/>
<evidence type="ECO:0000259" key="3">
    <source>
        <dbReference type="PROSITE" id="PS50002"/>
    </source>
</evidence>
<dbReference type="Proteomes" id="UP000002729">
    <property type="component" value="Unassembled WGS sequence"/>
</dbReference>
<dbReference type="InterPro" id="IPR001452">
    <property type="entry name" value="SH3_domain"/>
</dbReference>
<name>F0YME7_AURAN</name>
<accession>F0YME7</accession>
<evidence type="ECO:0000313" key="5">
    <source>
        <dbReference type="Proteomes" id="UP000002729"/>
    </source>
</evidence>
<feature type="domain" description="SH3" evidence="3">
    <location>
        <begin position="528"/>
        <end position="588"/>
    </location>
</feature>
<evidence type="ECO:0000256" key="2">
    <source>
        <dbReference type="PROSITE-ProRule" id="PRU00192"/>
    </source>
</evidence>
<gene>
    <name evidence="4" type="ORF">AURANDRAFT_72674</name>
</gene>
<sequence length="804" mass="87130">MGNKERPNKLIRDYGRATKTFAQRRASFSRDIILNSILNKPYITTQWKKRALGLYGTQLVFSEVGAEDAVKEDDKSTEELDLPRSAQVVIHSALAPCIPHVLGVACVCVETAKHPLIFRPLDERQSHQLDEWMNVIRTAVTPLKLGSLDPLGELEVLMKRKDLTPVEAQRAQMLMKDHGMIHKQEGLVNRVPHVAMEACTPSPSHRKQPPLASDAITTRIGGSEWTTGASLFEAKPSPITVPHALAVDPPAEKLESEVDITPTSTSQSMFRQINPVGRGGSHPTTTSVFMGSLAASYPEAQAAFCTLHADERARMSNTRPMNPPPGVEVLSAVRDGDGHYEGYIAANGTCVDVHGICVGYLNDVERTAGSPKGEYLGCVTEPRNGEAMIERPDGTQLAVLDLGRTQLKTRSGSTVAEFKMSGEVIANLGHTVCSFDALSFHDQPTMALYLSFINSSLLTKAALIQSSAHQSFPPCVNPANHGRNSSQEVFSASNPASASPITPSPCTSFTRPSADVISDVISHDAPLSHSNERRCLADFLSSEPWQLSAKAGDTFLVVETHDDGWAACLDATGRRGMLPSAYFEVVSAPTLATSRPMLDVPCVPLSRSITLSSPSASDCQRKLRLTRKGSVLPPPPEPAPSFSPFALGTPESCPERNTEQCAAGKSISHASHRIAISSFEADGTQHWQVSLDLDEICHIVEDHGDGWASIVKAGGDEGVVPLAFLAPINRKIDSFLTHSQPLLIPPRRGTHRALHHFSASDLSWQIGVDTDDEVELREEFDDGWSSIVQLKSDSRTNGLCLFPE</sequence>
<dbReference type="PROSITE" id="PS50002">
    <property type="entry name" value="SH3"/>
    <property type="match status" value="1"/>
</dbReference>
<dbReference type="InterPro" id="IPR036028">
    <property type="entry name" value="SH3-like_dom_sf"/>
</dbReference>
<dbReference type="EMBL" id="GL833163">
    <property type="protein sequence ID" value="EGB03721.1"/>
    <property type="molecule type" value="Genomic_DNA"/>
</dbReference>
<dbReference type="AlphaFoldDB" id="F0YME7"/>
<protein>
    <recommendedName>
        <fullName evidence="3">SH3 domain-containing protein</fullName>
    </recommendedName>
</protein>
<dbReference type="RefSeq" id="XP_009041576.1">
    <property type="nucleotide sequence ID" value="XM_009043328.1"/>
</dbReference>
<dbReference type="Pfam" id="PF00018">
    <property type="entry name" value="SH3_1"/>
    <property type="match status" value="1"/>
</dbReference>
<keyword evidence="1 2" id="KW-0728">SH3 domain</keyword>
<dbReference type="SUPFAM" id="SSF50044">
    <property type="entry name" value="SH3-domain"/>
    <property type="match status" value="2"/>
</dbReference>
<evidence type="ECO:0000313" key="4">
    <source>
        <dbReference type="EMBL" id="EGB03721.1"/>
    </source>
</evidence>
<reference evidence="4 5" key="1">
    <citation type="journal article" date="2011" name="Proc. Natl. Acad. Sci. U.S.A.">
        <title>Niche of harmful alga Aureococcus anophagefferens revealed through ecogenomics.</title>
        <authorList>
            <person name="Gobler C.J."/>
            <person name="Berry D.L."/>
            <person name="Dyhrman S.T."/>
            <person name="Wilhelm S.W."/>
            <person name="Salamov A."/>
            <person name="Lobanov A.V."/>
            <person name="Zhang Y."/>
            <person name="Collier J.L."/>
            <person name="Wurch L.L."/>
            <person name="Kustka A.B."/>
            <person name="Dill B.D."/>
            <person name="Shah M."/>
            <person name="VerBerkmoes N.C."/>
            <person name="Kuo A."/>
            <person name="Terry A."/>
            <person name="Pangilinan J."/>
            <person name="Lindquist E.A."/>
            <person name="Lucas S."/>
            <person name="Paulsen I.T."/>
            <person name="Hattenrath-Lehmann T.K."/>
            <person name="Talmage S.C."/>
            <person name="Walker E.A."/>
            <person name="Koch F."/>
            <person name="Burson A.M."/>
            <person name="Marcoval M.A."/>
            <person name="Tang Y.Z."/>
            <person name="Lecleir G.R."/>
            <person name="Coyne K.J."/>
            <person name="Berg G.M."/>
            <person name="Bertrand E.M."/>
            <person name="Saito M.A."/>
            <person name="Gladyshev V.N."/>
            <person name="Grigoriev I.V."/>
        </authorList>
    </citation>
    <scope>NUCLEOTIDE SEQUENCE [LARGE SCALE GENOMIC DNA]</scope>
    <source>
        <strain evidence="5">CCMP 1984</strain>
    </source>
</reference>
<dbReference type="KEGG" id="aaf:AURANDRAFT_72674"/>
<dbReference type="GeneID" id="20228819"/>